<evidence type="ECO:0000313" key="2">
    <source>
        <dbReference type="EMBL" id="VEN61253.1"/>
    </source>
</evidence>
<sequence length="181" mass="20354">MMITFLTLCGCLLVVGASDCKQCPILSAAGTVNDEFSLLGDNILYVHHRFGPEMVAEKCWSTSFFVSDYNLLDDSLHLNWTYYEQDPCNRSEIVKVAAIGNEAKYYGAFHGKALIHTEIAMTREYVVNYICNGDDYAVEILTTNKKRDERVIKDAIKAAKKVIDLPSPSVNLECDKLIKEE</sequence>
<evidence type="ECO:0000256" key="1">
    <source>
        <dbReference type="SAM" id="SignalP"/>
    </source>
</evidence>
<proteinExistence type="predicted"/>
<name>A0A653DM28_CALMS</name>
<feature type="signal peptide" evidence="1">
    <location>
        <begin position="1"/>
        <end position="17"/>
    </location>
</feature>
<organism evidence="2 3">
    <name type="scientific">Callosobruchus maculatus</name>
    <name type="common">Southern cowpea weevil</name>
    <name type="synonym">Pulse bruchid</name>
    <dbReference type="NCBI Taxonomy" id="64391"/>
    <lineage>
        <taxon>Eukaryota</taxon>
        <taxon>Metazoa</taxon>
        <taxon>Ecdysozoa</taxon>
        <taxon>Arthropoda</taxon>
        <taxon>Hexapoda</taxon>
        <taxon>Insecta</taxon>
        <taxon>Pterygota</taxon>
        <taxon>Neoptera</taxon>
        <taxon>Endopterygota</taxon>
        <taxon>Coleoptera</taxon>
        <taxon>Polyphaga</taxon>
        <taxon>Cucujiformia</taxon>
        <taxon>Chrysomeloidea</taxon>
        <taxon>Chrysomelidae</taxon>
        <taxon>Bruchinae</taxon>
        <taxon>Bruchini</taxon>
        <taxon>Callosobruchus</taxon>
    </lineage>
</organism>
<dbReference type="Proteomes" id="UP000410492">
    <property type="component" value="Unassembled WGS sequence"/>
</dbReference>
<protein>
    <recommendedName>
        <fullName evidence="4">Lipocalin/cytosolic fatty-acid binding domain-containing protein</fullName>
    </recommendedName>
</protein>
<reference evidence="2 3" key="1">
    <citation type="submission" date="2019-01" db="EMBL/GenBank/DDBJ databases">
        <authorList>
            <person name="Sayadi A."/>
        </authorList>
    </citation>
    <scope>NUCLEOTIDE SEQUENCE [LARGE SCALE GENOMIC DNA]</scope>
</reference>
<evidence type="ECO:0008006" key="4">
    <source>
        <dbReference type="Google" id="ProtNLM"/>
    </source>
</evidence>
<dbReference type="AlphaFoldDB" id="A0A653DM28"/>
<dbReference type="EMBL" id="CAACVG010013099">
    <property type="protein sequence ID" value="VEN61253.1"/>
    <property type="molecule type" value="Genomic_DNA"/>
</dbReference>
<evidence type="ECO:0000313" key="3">
    <source>
        <dbReference type="Proteomes" id="UP000410492"/>
    </source>
</evidence>
<dbReference type="OrthoDB" id="6694895at2759"/>
<keyword evidence="3" id="KW-1185">Reference proteome</keyword>
<feature type="chain" id="PRO_5024910507" description="Lipocalin/cytosolic fatty-acid binding domain-containing protein" evidence="1">
    <location>
        <begin position="18"/>
        <end position="181"/>
    </location>
</feature>
<accession>A0A653DM28</accession>
<keyword evidence="1" id="KW-0732">Signal</keyword>
<gene>
    <name evidence="2" type="ORF">CALMAC_LOCUS18713</name>
</gene>